<sequence>MVEIFDNIRKLYQFSAPCPALAAYIEFYSETSPEAMRHHVGEAPFTVKMFPSFTPTIWLNLGTPYQLRNGQQLHLVDEHTDILLLRSDIVERRNLPTDNIFTVKFNPGGFEAVFGIAQTRIGHDVVNVNEIIPATILRKLKRLNNFDSRLSFLEQFLLDKLAATKAQVHYLQSVQQVIQTFCASGMQLNNQELANRQHLTEKTMYRYFMQAIGTNPKNFFATLRARTALTDYISHKDGFDHLMYGYYDLSHFYKDVVKFTGRRLSTQE</sequence>
<dbReference type="RefSeq" id="WP_119048433.1">
    <property type="nucleotide sequence ID" value="NZ_CP032157.1"/>
</dbReference>
<name>A0A3B7MLW2_9BACT</name>
<organism evidence="1 2">
    <name type="scientific">Paraflavitalea soli</name>
    <dbReference type="NCBI Taxonomy" id="2315862"/>
    <lineage>
        <taxon>Bacteria</taxon>
        <taxon>Pseudomonadati</taxon>
        <taxon>Bacteroidota</taxon>
        <taxon>Chitinophagia</taxon>
        <taxon>Chitinophagales</taxon>
        <taxon>Chitinophagaceae</taxon>
        <taxon>Paraflavitalea</taxon>
    </lineage>
</organism>
<dbReference type="Proteomes" id="UP000263900">
    <property type="component" value="Chromosome"/>
</dbReference>
<evidence type="ECO:0000313" key="2">
    <source>
        <dbReference type="Proteomes" id="UP000263900"/>
    </source>
</evidence>
<protein>
    <submittedName>
        <fullName evidence="1">AraC family transcriptional regulator</fullName>
    </submittedName>
</protein>
<dbReference type="EMBL" id="CP032157">
    <property type="protein sequence ID" value="AXY72595.1"/>
    <property type="molecule type" value="Genomic_DNA"/>
</dbReference>
<reference evidence="1 2" key="1">
    <citation type="submission" date="2018-09" db="EMBL/GenBank/DDBJ databases">
        <title>Genome sequencing of strain 6GH32-13.</title>
        <authorList>
            <person name="Weon H.-Y."/>
            <person name="Heo J."/>
            <person name="Kwon S.-W."/>
        </authorList>
    </citation>
    <scope>NUCLEOTIDE SEQUENCE [LARGE SCALE GENOMIC DNA]</scope>
    <source>
        <strain evidence="1 2">5GH32-13</strain>
    </source>
</reference>
<dbReference type="OrthoDB" id="935959at2"/>
<evidence type="ECO:0000313" key="1">
    <source>
        <dbReference type="EMBL" id="AXY72595.1"/>
    </source>
</evidence>
<keyword evidence="2" id="KW-1185">Reference proteome</keyword>
<dbReference type="KEGG" id="pseg:D3H65_00775"/>
<proteinExistence type="predicted"/>
<gene>
    <name evidence="1" type="ORF">D3H65_00775</name>
</gene>
<dbReference type="AlphaFoldDB" id="A0A3B7MLW2"/>
<dbReference type="Gene3D" id="1.10.10.60">
    <property type="entry name" value="Homeodomain-like"/>
    <property type="match status" value="1"/>
</dbReference>
<accession>A0A3B7MLW2</accession>